<sequence>MFQKRPVNPVRVHHPIPPGSEAPFAEPGLQHGFDAIIAPMVSLAEEGLHHIIRVAFDGTHGAHFQSVLQKTLETLENKGYTVLVMGTNSFVKTSEKLRSHFTQNITDNRSFGYFTEGTIENYFRPHAKHEASISMTDVIAATQTPRFPTFIITFGPGAYWLGEGMFDISYFLDVSREYQQMEHKQGLLNFGFSWNRDDVEKYKISLFVEWPIFETYRKKTLDYIHYYIDMNQPRDPVLTTTHTLRQMILSVAKAPMRVKPFFAPGVWGGQFLKEFADLPENWANCAWSFEPIAPENSIILEYEDKQIELPFLTVMHYEHPSILGERLVKLFGDYFPIRFDYLDTINGSNLSVQVHPKQEYVRNQFNEFMTQQESYYIMEKKGDTTVYLGLTEQCTKERFYEGVQTAQETGVPIQLTDYVNAYAAEKGELYLIPTGTVHASGKGNLVLEISSTTWWFTFKIYDYLRKGLDGKPRPINIDHAFENIDFYKKSAWVEENLIPIPTLLLAQGDNEEYVLGQRDDLLFYVHRVHLHNTWKDNTEDEMVMYNLVEGEQVRIVSCVDESIFVEFSYAESYILPASFGEYKIINLGNKPCKLIKAGVSKAWDVSLLET</sequence>
<organism evidence="4 5">
    <name type="scientific">Paenibacillus anaericanus</name>
    <dbReference type="NCBI Taxonomy" id="170367"/>
    <lineage>
        <taxon>Bacteria</taxon>
        <taxon>Bacillati</taxon>
        <taxon>Bacillota</taxon>
        <taxon>Bacilli</taxon>
        <taxon>Bacillales</taxon>
        <taxon>Paenibacillaceae</taxon>
        <taxon>Paenibacillus</taxon>
    </lineage>
</organism>
<dbReference type="CDD" id="cd07010">
    <property type="entry name" value="cupin_PMI_type_I_N_bac"/>
    <property type="match status" value="1"/>
</dbReference>
<dbReference type="RefSeq" id="WP_127195167.1">
    <property type="nucleotide sequence ID" value="NZ_RZNY01000055.1"/>
</dbReference>
<dbReference type="InterPro" id="IPR011051">
    <property type="entry name" value="RmlC_Cupin_sf"/>
</dbReference>
<evidence type="ECO:0000256" key="1">
    <source>
        <dbReference type="ARBA" id="ARBA00022723"/>
    </source>
</evidence>
<comment type="caution">
    <text evidence="4">The sequence shown here is derived from an EMBL/GenBank/DDBJ whole genome shotgun (WGS) entry which is preliminary data.</text>
</comment>
<proteinExistence type="predicted"/>
<dbReference type="Gene3D" id="2.60.120.10">
    <property type="entry name" value="Jelly Rolls"/>
    <property type="match status" value="1"/>
</dbReference>
<evidence type="ECO:0000256" key="2">
    <source>
        <dbReference type="ARBA" id="ARBA00022833"/>
    </source>
</evidence>
<dbReference type="EMBL" id="RZNY01000055">
    <property type="protein sequence ID" value="RUT38597.1"/>
    <property type="molecule type" value="Genomic_DNA"/>
</dbReference>
<dbReference type="PANTHER" id="PTHR42742">
    <property type="entry name" value="TRANSCRIPTIONAL REPRESSOR MPRA"/>
    <property type="match status" value="1"/>
</dbReference>
<accession>A0A3S1BFX9</accession>
<name>A0A3S1BFX9_9BACL</name>
<keyword evidence="2" id="KW-0862">Zinc</keyword>
<dbReference type="Proteomes" id="UP000279446">
    <property type="component" value="Unassembled WGS sequence"/>
</dbReference>
<keyword evidence="5" id="KW-1185">Reference proteome</keyword>
<dbReference type="InterPro" id="IPR051804">
    <property type="entry name" value="Carb_Metab_Reg_Kinase/Isom"/>
</dbReference>
<evidence type="ECO:0000256" key="3">
    <source>
        <dbReference type="SAM" id="MobiDB-lite"/>
    </source>
</evidence>
<evidence type="ECO:0000313" key="5">
    <source>
        <dbReference type="Proteomes" id="UP000279446"/>
    </source>
</evidence>
<dbReference type="InterPro" id="IPR014710">
    <property type="entry name" value="RmlC-like_jellyroll"/>
</dbReference>
<evidence type="ECO:0000313" key="4">
    <source>
        <dbReference type="EMBL" id="RUT38597.1"/>
    </source>
</evidence>
<feature type="region of interest" description="Disordered" evidence="3">
    <location>
        <begin position="1"/>
        <end position="23"/>
    </location>
</feature>
<dbReference type="SUPFAM" id="SSF51182">
    <property type="entry name" value="RmlC-like cupins"/>
    <property type="match status" value="1"/>
</dbReference>
<dbReference type="GO" id="GO:0046872">
    <property type="term" value="F:metal ion binding"/>
    <property type="evidence" value="ECO:0007669"/>
    <property type="project" value="UniProtKB-KW"/>
</dbReference>
<keyword evidence="4" id="KW-0413">Isomerase</keyword>
<dbReference type="GO" id="GO:0016853">
    <property type="term" value="F:isomerase activity"/>
    <property type="evidence" value="ECO:0007669"/>
    <property type="project" value="UniProtKB-KW"/>
</dbReference>
<keyword evidence="1" id="KW-0479">Metal-binding</keyword>
<gene>
    <name evidence="4" type="ORF">EJP82_27010</name>
</gene>
<reference evidence="4 5" key="1">
    <citation type="submission" date="2018-12" db="EMBL/GenBank/DDBJ databases">
        <authorList>
            <person name="Sun L."/>
            <person name="Chen Z."/>
        </authorList>
    </citation>
    <scope>NUCLEOTIDE SEQUENCE [LARGE SCALE GENOMIC DNA]</scope>
    <source>
        <strain evidence="4 5">DSM 15890</strain>
    </source>
</reference>
<dbReference type="OrthoDB" id="9808275at2"/>
<dbReference type="PANTHER" id="PTHR42742:SF3">
    <property type="entry name" value="FRUCTOKINASE"/>
    <property type="match status" value="1"/>
</dbReference>
<protein>
    <submittedName>
        <fullName evidence="4">Mannose-6-phosphate isomerase</fullName>
    </submittedName>
</protein>
<dbReference type="AlphaFoldDB" id="A0A3S1BFX9"/>